<comment type="caution">
    <text evidence="4">The sequence shown here is derived from an EMBL/GenBank/DDBJ whole genome shotgun (WGS) entry which is preliminary data.</text>
</comment>
<protein>
    <submittedName>
        <fullName evidence="4">DUF2236 domain-containing protein</fullName>
    </submittedName>
</protein>
<keyword evidence="2" id="KW-0812">Transmembrane</keyword>
<evidence type="ECO:0000313" key="5">
    <source>
        <dbReference type="Proteomes" id="UP000663791"/>
    </source>
</evidence>
<name>A0A938Y6F1_9ACTN</name>
<dbReference type="GO" id="GO:0016491">
    <property type="term" value="F:oxidoreductase activity"/>
    <property type="evidence" value="ECO:0007669"/>
    <property type="project" value="InterPro"/>
</dbReference>
<dbReference type="InterPro" id="IPR018713">
    <property type="entry name" value="MPAB/Lcp_cat_dom"/>
</dbReference>
<keyword evidence="2" id="KW-0472">Membrane</keyword>
<proteinExistence type="predicted"/>
<feature type="transmembrane region" description="Helical" evidence="2">
    <location>
        <begin position="359"/>
        <end position="384"/>
    </location>
</feature>
<reference evidence="4" key="1">
    <citation type="submission" date="2021-01" db="EMBL/GenBank/DDBJ databases">
        <title>Novel species in genus Nocardioides.</title>
        <authorList>
            <person name="Zhang G."/>
        </authorList>
    </citation>
    <scope>NUCLEOTIDE SEQUENCE</scope>
    <source>
        <strain evidence="4">Zg-536</strain>
    </source>
</reference>
<feature type="region of interest" description="Disordered" evidence="1">
    <location>
        <begin position="422"/>
        <end position="444"/>
    </location>
</feature>
<keyword evidence="2" id="KW-1133">Transmembrane helix</keyword>
<dbReference type="RefSeq" id="WP_205290376.1">
    <property type="nucleotide sequence ID" value="NZ_CP074406.1"/>
</dbReference>
<dbReference type="InterPro" id="IPR037473">
    <property type="entry name" value="Lcp-like"/>
</dbReference>
<keyword evidence="5" id="KW-1185">Reference proteome</keyword>
<sequence>MARSTVDLPAPAPGRVHPLNSAARHSLADPLPIHPALQEGAAALALRWLSAGDARPTRAQAEAFAAYRHVGDPPADALVAAMRKDRRGRAQLEQALEHGVETVDDPLPELIDFFAELEAVPYWLDHALLERASATLNRVPVDTLVSLTAAVTLPGSYVSPLVNEVLLHGGDLHRRAAGRVTETVSWLVDCASPGGMERFGDGFKTTARVRIIHGYIRAGVGSLDDWDVETRGVPVNQLHYCVTMIPLLAVALGTVALGHLQSAKEREAVVHLYRYMSHLMGVVPELQVASLNDLTRLVWLAAWSEFDPDESSRLLTTAVLDSVDQLRDLTDGTAGQRLRRTLHRRVHHDLTRLSLGPSYAAAAGVTPLSAGIAVLPVLAAGNVVRDVAQRLTRRDVATAARRGHARRAADLARLKERVHTRPYRRDEAVDTVRSRADKPLASAG</sequence>
<evidence type="ECO:0000259" key="3">
    <source>
        <dbReference type="Pfam" id="PF09995"/>
    </source>
</evidence>
<evidence type="ECO:0000313" key="4">
    <source>
        <dbReference type="EMBL" id="MBM9459083.1"/>
    </source>
</evidence>
<evidence type="ECO:0000256" key="2">
    <source>
        <dbReference type="SAM" id="Phobius"/>
    </source>
</evidence>
<dbReference type="Pfam" id="PF09995">
    <property type="entry name" value="MPAB_Lcp_cat"/>
    <property type="match status" value="1"/>
</dbReference>
<dbReference type="PANTHER" id="PTHR37539:SF1">
    <property type="entry name" value="ER-BOUND OXYGENASE MPAB_MPAB'_RUBBER OXYGENASE CATALYTIC DOMAIN-CONTAINING PROTEIN"/>
    <property type="match status" value="1"/>
</dbReference>
<dbReference type="Proteomes" id="UP000663791">
    <property type="component" value="Unassembled WGS sequence"/>
</dbReference>
<dbReference type="PANTHER" id="PTHR37539">
    <property type="entry name" value="SECRETED PROTEIN-RELATED"/>
    <property type="match status" value="1"/>
</dbReference>
<feature type="compositionally biased region" description="Basic and acidic residues" evidence="1">
    <location>
        <begin position="422"/>
        <end position="438"/>
    </location>
</feature>
<gene>
    <name evidence="4" type="ORF">JK386_04155</name>
</gene>
<feature type="domain" description="ER-bound oxygenase mpaB/mpaB'/Rubber oxygenase catalytic" evidence="3">
    <location>
        <begin position="158"/>
        <end position="372"/>
    </location>
</feature>
<dbReference type="EMBL" id="JAERTX010000003">
    <property type="protein sequence ID" value="MBM9459083.1"/>
    <property type="molecule type" value="Genomic_DNA"/>
</dbReference>
<organism evidence="4 5">
    <name type="scientific">Nocardioides faecalis</name>
    <dbReference type="NCBI Taxonomy" id="2803858"/>
    <lineage>
        <taxon>Bacteria</taxon>
        <taxon>Bacillati</taxon>
        <taxon>Actinomycetota</taxon>
        <taxon>Actinomycetes</taxon>
        <taxon>Propionibacteriales</taxon>
        <taxon>Nocardioidaceae</taxon>
        <taxon>Nocardioides</taxon>
    </lineage>
</organism>
<dbReference type="AlphaFoldDB" id="A0A938Y6F1"/>
<evidence type="ECO:0000256" key="1">
    <source>
        <dbReference type="SAM" id="MobiDB-lite"/>
    </source>
</evidence>
<accession>A0A938Y6F1</accession>